<evidence type="ECO:0000313" key="3">
    <source>
        <dbReference type="Proteomes" id="UP000006072"/>
    </source>
</evidence>
<keyword evidence="3" id="KW-1185">Reference proteome</keyword>
<evidence type="ECO:0000256" key="1">
    <source>
        <dbReference type="SAM" id="MobiDB-lite"/>
    </source>
</evidence>
<protein>
    <submittedName>
        <fullName evidence="2">Uncharacterized protein</fullName>
    </submittedName>
</protein>
<dbReference type="AlphaFoldDB" id="K0VEJ9"/>
<comment type="caution">
    <text evidence="2">The sequence shown here is derived from an EMBL/GenBank/DDBJ whole genome shotgun (WGS) entry which is preliminary data.</text>
</comment>
<feature type="region of interest" description="Disordered" evidence="1">
    <location>
        <begin position="1"/>
        <end position="60"/>
    </location>
</feature>
<sequence length="81" mass="9527">MHRSLRRDRRGKDTTTENDSRPSRAELAFSRREGRDQPAQGVAVPRLGQQRTSRAHQGTALRRQIAATALFRRLRIMRWFR</sequence>
<reference evidence="2 3" key="1">
    <citation type="journal article" date="2012" name="J. Bacteriol.">
        <title>Complete Genome Sequence of Mycobacterium vaccae Type Strain ATCC 25954.</title>
        <authorList>
            <person name="Ho Y.S."/>
            <person name="Adroub S.A."/>
            <person name="Abadi M."/>
            <person name="Al Alwan B."/>
            <person name="Alkhateeb R."/>
            <person name="Gao G."/>
            <person name="Ragab A."/>
            <person name="Ali S."/>
            <person name="van Soolingen D."/>
            <person name="Bitter W."/>
            <person name="Pain A."/>
            <person name="Abdallah A.M."/>
        </authorList>
    </citation>
    <scope>NUCLEOTIDE SEQUENCE [LARGE SCALE GENOMIC DNA]</scope>
    <source>
        <strain evidence="2 3">ATCC 25954</strain>
    </source>
</reference>
<feature type="compositionally biased region" description="Basic and acidic residues" evidence="1">
    <location>
        <begin position="10"/>
        <end position="36"/>
    </location>
</feature>
<evidence type="ECO:0000313" key="2">
    <source>
        <dbReference type="EMBL" id="EJZ09469.1"/>
    </source>
</evidence>
<dbReference type="EMBL" id="ALQA01000022">
    <property type="protein sequence ID" value="EJZ09469.1"/>
    <property type="molecule type" value="Genomic_DNA"/>
</dbReference>
<dbReference type="HOGENOM" id="CLU_2570227_0_0_11"/>
<dbReference type="Proteomes" id="UP000006072">
    <property type="component" value="Unassembled WGS sequence"/>
</dbReference>
<accession>K0VEJ9</accession>
<gene>
    <name evidence="2" type="ORF">MVAC_12386</name>
</gene>
<proteinExistence type="predicted"/>
<name>K0VEJ9_MYCVA</name>
<organism evidence="2 3">
    <name type="scientific">Mycolicibacterium vaccae ATCC 25954</name>
    <dbReference type="NCBI Taxonomy" id="1194972"/>
    <lineage>
        <taxon>Bacteria</taxon>
        <taxon>Bacillati</taxon>
        <taxon>Actinomycetota</taxon>
        <taxon>Actinomycetes</taxon>
        <taxon>Mycobacteriales</taxon>
        <taxon>Mycobacteriaceae</taxon>
        <taxon>Mycolicibacterium</taxon>
    </lineage>
</organism>